<feature type="domain" description="Ricin B lectin" evidence="1">
    <location>
        <begin position="604"/>
        <end position="673"/>
    </location>
</feature>
<accession>A0A926Q4R3</accession>
<dbReference type="InterPro" id="IPR000772">
    <property type="entry name" value="Ricin_B_lectin"/>
</dbReference>
<dbReference type="Proteomes" id="UP000653730">
    <property type="component" value="Unassembled WGS sequence"/>
</dbReference>
<dbReference type="EMBL" id="JACVDC010000049">
    <property type="protein sequence ID" value="MBC9797170.1"/>
    <property type="molecule type" value="Genomic_DNA"/>
</dbReference>
<dbReference type="AlphaFoldDB" id="A0A926Q4R3"/>
<evidence type="ECO:0000259" key="1">
    <source>
        <dbReference type="Pfam" id="PF14200"/>
    </source>
</evidence>
<organism evidence="2 3">
    <name type="scientific">Sinomicrobium weinanense</name>
    <dbReference type="NCBI Taxonomy" id="2842200"/>
    <lineage>
        <taxon>Bacteria</taxon>
        <taxon>Pseudomonadati</taxon>
        <taxon>Bacteroidota</taxon>
        <taxon>Flavobacteriia</taxon>
        <taxon>Flavobacteriales</taxon>
        <taxon>Flavobacteriaceae</taxon>
        <taxon>Sinomicrobium</taxon>
    </lineage>
</organism>
<dbReference type="RefSeq" id="WP_187966308.1">
    <property type="nucleotide sequence ID" value="NZ_JACVDC010000049.1"/>
</dbReference>
<evidence type="ECO:0000313" key="3">
    <source>
        <dbReference type="Proteomes" id="UP000653730"/>
    </source>
</evidence>
<protein>
    <submittedName>
        <fullName evidence="2">RICIN domain-containing protein</fullName>
    </submittedName>
</protein>
<comment type="caution">
    <text evidence="2">The sequence shown here is derived from an EMBL/GenBank/DDBJ whole genome shotgun (WGS) entry which is preliminary data.</text>
</comment>
<keyword evidence="3" id="KW-1185">Reference proteome</keyword>
<dbReference type="InterPro" id="IPR035992">
    <property type="entry name" value="Ricin_B-like_lectins"/>
</dbReference>
<sequence>MKRRVIHAGTKLDMPGKRQKKNTWVKYLVLAGVVFSSCEKEVFEEKTPPQAEASPMVFVGASDYSMQVNTQNQMQKITQWGHDIKQDNKAANLTVAACQQIFQNGKFNLLRIPIYGQAHNPDGSVKEDYLVRMAPVSVQDNTTKWEIIPAQNDWFYIRNTAYNQYIKGFDDDAVEIAPTTNTGSWTQWKLVDAGDGWSYIKSRGLQKYMRGKSNNAIHLTDATSTGVYTQWKLVDTGDGYRYIENRGHNTYIQAGGNPYEAIVDAINRAKSNGNPDLYASHKIYDSQDFRTYHNVNFGPFYTTNGIDATGFASAIDAFIDYIYAQTGKTIKYLAPRCELGNHWTTDDFIQVVSNLTHSPLIVSPEAANCTNSVDWWPAVSRVTDVKSTHNKELAPDWPAGAEFNWNGETIGGNSEKFYRLINEFNQSFYKGKVTGVVFWGDPHLNNTNEDNNNGPFRRELVEASSYPLVQCDTVSYSYGAAAIAFKTDTADKTKIFYGALGTVNFTFDGILNVSSIPADATGITGSSFIMNATGSQDYRSFTVKTGSTAIDMVSTGSQGGDTQWEKIPSEGEWFYLRNKAYDHYAKGFDNDCIRLAYTDNTGTWTQWKLVDAGEGWYHLENRGFQKYMRGQTDNTIHLADKTSTGTWTQWKLVDTGNGYYYIQNRGHNKNLQAGKG</sequence>
<gene>
    <name evidence="2" type="ORF">IBL28_14435</name>
</gene>
<evidence type="ECO:0000313" key="2">
    <source>
        <dbReference type="EMBL" id="MBC9797170.1"/>
    </source>
</evidence>
<dbReference type="Gene3D" id="2.80.10.50">
    <property type="match status" value="2"/>
</dbReference>
<proteinExistence type="predicted"/>
<dbReference type="SUPFAM" id="SSF50370">
    <property type="entry name" value="Ricin B-like lectins"/>
    <property type="match status" value="2"/>
</dbReference>
<name>A0A926Q4R3_9FLAO</name>
<dbReference type="CDD" id="cd23432">
    <property type="entry name" value="beta-trefoil_Ricin_EndoBetaGal-like"/>
    <property type="match status" value="1"/>
</dbReference>
<reference evidence="2 3" key="1">
    <citation type="submission" date="2020-09" db="EMBL/GenBank/DDBJ databases">
        <title>Sinomicrobium weinanense sp. nov., a halophilic bacteria isolated from saline-alkali soil.</title>
        <authorList>
            <person name="Wu P."/>
            <person name="Ren H."/>
            <person name="Mei Y."/>
            <person name="Liang Y."/>
            <person name="Chen Z."/>
        </authorList>
    </citation>
    <scope>NUCLEOTIDE SEQUENCE [LARGE SCALE GENOMIC DNA]</scope>
    <source>
        <strain evidence="2 3">FJxs</strain>
    </source>
</reference>
<dbReference type="Pfam" id="PF14200">
    <property type="entry name" value="RicinB_lectin_2"/>
    <property type="match status" value="1"/>
</dbReference>